<evidence type="ECO:0000259" key="6">
    <source>
        <dbReference type="Pfam" id="PF18962"/>
    </source>
</evidence>
<dbReference type="RefSeq" id="WP_108371545.1">
    <property type="nucleotide sequence ID" value="NZ_CP028811.1"/>
</dbReference>
<dbReference type="InterPro" id="IPR026444">
    <property type="entry name" value="Secre_tail"/>
</dbReference>
<evidence type="ECO:0000256" key="4">
    <source>
        <dbReference type="ARBA" id="ARBA00022801"/>
    </source>
</evidence>
<dbReference type="InterPro" id="IPR007346">
    <property type="entry name" value="Endonuclease-I"/>
</dbReference>
<keyword evidence="4" id="KW-0378">Hydrolase</keyword>
<evidence type="ECO:0000256" key="3">
    <source>
        <dbReference type="ARBA" id="ARBA00022729"/>
    </source>
</evidence>
<keyword evidence="3 5" id="KW-0732">Signal</keyword>
<evidence type="ECO:0000256" key="2">
    <source>
        <dbReference type="ARBA" id="ARBA00022722"/>
    </source>
</evidence>
<dbReference type="GO" id="GO:0016787">
    <property type="term" value="F:hydrolase activity"/>
    <property type="evidence" value="ECO:0007669"/>
    <property type="project" value="UniProtKB-KW"/>
</dbReference>
<organism evidence="7 8">
    <name type="scientific">Flavobacterium magnum</name>
    <dbReference type="NCBI Taxonomy" id="2162713"/>
    <lineage>
        <taxon>Bacteria</taxon>
        <taxon>Pseudomonadati</taxon>
        <taxon>Bacteroidota</taxon>
        <taxon>Flavobacteriia</taxon>
        <taxon>Flavobacteriales</taxon>
        <taxon>Flavobacteriaceae</taxon>
        <taxon>Flavobacterium</taxon>
    </lineage>
</organism>
<reference evidence="7 8" key="1">
    <citation type="submission" date="2018-04" db="EMBL/GenBank/DDBJ databases">
        <title>Genome sequencing of Flavobacterium sp. HYN0048.</title>
        <authorList>
            <person name="Yi H."/>
            <person name="Baek C."/>
        </authorList>
    </citation>
    <scope>NUCLEOTIDE SEQUENCE [LARGE SCALE GENOMIC DNA]</scope>
    <source>
        <strain evidence="7 8">HYN0048</strain>
    </source>
</reference>
<dbReference type="KEGG" id="fmg:HYN48_10675"/>
<dbReference type="AlphaFoldDB" id="A0A2S0RF00"/>
<name>A0A2S0RF00_9FLAO</name>
<evidence type="ECO:0000256" key="1">
    <source>
        <dbReference type="ARBA" id="ARBA00006429"/>
    </source>
</evidence>
<evidence type="ECO:0000313" key="8">
    <source>
        <dbReference type="Proteomes" id="UP000244193"/>
    </source>
</evidence>
<dbReference type="EMBL" id="CP028811">
    <property type="protein sequence ID" value="AWA30517.1"/>
    <property type="molecule type" value="Genomic_DNA"/>
</dbReference>
<dbReference type="NCBIfam" id="TIGR04183">
    <property type="entry name" value="Por_Secre_tail"/>
    <property type="match status" value="1"/>
</dbReference>
<dbReference type="OrthoDB" id="5485925at2"/>
<dbReference type="PANTHER" id="PTHR33607">
    <property type="entry name" value="ENDONUCLEASE-1"/>
    <property type="match status" value="1"/>
</dbReference>
<evidence type="ECO:0000313" key="7">
    <source>
        <dbReference type="EMBL" id="AWA30517.1"/>
    </source>
</evidence>
<dbReference type="InterPro" id="IPR044925">
    <property type="entry name" value="His-Me_finger_sf"/>
</dbReference>
<feature type="chain" id="PRO_5015602323" evidence="5">
    <location>
        <begin position="19"/>
        <end position="367"/>
    </location>
</feature>
<accession>A0A2S0RF00</accession>
<feature type="domain" description="Secretion system C-terminal sorting" evidence="6">
    <location>
        <begin position="295"/>
        <end position="366"/>
    </location>
</feature>
<sequence length="367" mass="40954">MKKLYTPFALLLGFIAVAQIPAGYYNSATGTGLTLKTQLHNIIKNHDDQGYNAIDNFFTAHDIDIYYEDDNTILDPYSEKPNATDAYNYQPDQPGDICGNYNSEGDCYNPEHVIPQSVFSQAPPMRGDAHHLLPTDGRVNNFRSNFPFGVAGTLVSQNGITNPTTNGSKLGANVNSGYSAGYTGTVFEPIDEFKGDIARIYFYFVTRYQDVIAGWNNYAMFTPNNSGTVIAQPFLNILLTWNIQDPVSQKEIDRNNDVYDYQGNRNPFVDNNNYVAMIWGAPLGRSENDIVNVSVYPNPSANHQVNIQSDRSLNRIELTNINGQLIRRIDNPVTVNNVYTLSDLPQGLYFLKVAAAEQFSVKKIVVN</sequence>
<proteinExistence type="inferred from homology"/>
<protein>
    <submittedName>
        <fullName evidence="7">Ribonuclease</fullName>
    </submittedName>
</protein>
<dbReference type="SUPFAM" id="SSF54060">
    <property type="entry name" value="His-Me finger endonucleases"/>
    <property type="match status" value="1"/>
</dbReference>
<dbReference type="Pfam" id="PF18962">
    <property type="entry name" value="Por_Secre_tail"/>
    <property type="match status" value="1"/>
</dbReference>
<dbReference type="PANTHER" id="PTHR33607:SF2">
    <property type="entry name" value="ENDONUCLEASE-1"/>
    <property type="match status" value="1"/>
</dbReference>
<dbReference type="Proteomes" id="UP000244193">
    <property type="component" value="Chromosome"/>
</dbReference>
<dbReference type="Pfam" id="PF04231">
    <property type="entry name" value="Endonuclease_1"/>
    <property type="match status" value="1"/>
</dbReference>
<dbReference type="GO" id="GO:0004518">
    <property type="term" value="F:nuclease activity"/>
    <property type="evidence" value="ECO:0007669"/>
    <property type="project" value="UniProtKB-KW"/>
</dbReference>
<comment type="similarity">
    <text evidence="1">Belongs to the EndA/NucM nuclease family.</text>
</comment>
<gene>
    <name evidence="7" type="ORF">HYN48_10675</name>
</gene>
<evidence type="ECO:0000256" key="5">
    <source>
        <dbReference type="SAM" id="SignalP"/>
    </source>
</evidence>
<keyword evidence="2" id="KW-0540">Nuclease</keyword>
<feature type="signal peptide" evidence="5">
    <location>
        <begin position="1"/>
        <end position="18"/>
    </location>
</feature>
<keyword evidence="8" id="KW-1185">Reference proteome</keyword>